<proteinExistence type="predicted"/>
<reference evidence="4" key="1">
    <citation type="journal article" date="2019" name="Int. J. Syst. Evol. Microbiol.">
        <title>The Global Catalogue of Microorganisms (GCM) 10K type strain sequencing project: providing services to taxonomists for standard genome sequencing and annotation.</title>
        <authorList>
            <consortium name="The Broad Institute Genomics Platform"/>
            <consortium name="The Broad Institute Genome Sequencing Center for Infectious Disease"/>
            <person name="Wu L."/>
            <person name="Ma J."/>
        </authorList>
    </citation>
    <scope>NUCLEOTIDE SEQUENCE [LARGE SCALE GENOMIC DNA]</scope>
    <source>
        <strain evidence="4">JCM 16702</strain>
    </source>
</reference>
<feature type="domain" description="Winged helix-turn-helix" evidence="2">
    <location>
        <begin position="272"/>
        <end position="345"/>
    </location>
</feature>
<dbReference type="PANTHER" id="PTHR47691:SF3">
    <property type="entry name" value="HTH-TYPE TRANSCRIPTIONAL REGULATOR RV0890C-RELATED"/>
    <property type="match status" value="1"/>
</dbReference>
<dbReference type="Gene3D" id="1.25.40.10">
    <property type="entry name" value="Tetratricopeptide repeat domain"/>
    <property type="match status" value="1"/>
</dbReference>
<evidence type="ECO:0000313" key="3">
    <source>
        <dbReference type="EMBL" id="GAA4084784.1"/>
    </source>
</evidence>
<feature type="compositionally biased region" description="Basic and acidic residues" evidence="1">
    <location>
        <begin position="1"/>
        <end position="13"/>
    </location>
</feature>
<accession>A0ABP7WB62</accession>
<comment type="caution">
    <text evidence="3">The sequence shown here is derived from an EMBL/GenBank/DDBJ whole genome shotgun (WGS) entry which is preliminary data.</text>
</comment>
<evidence type="ECO:0000256" key="1">
    <source>
        <dbReference type="SAM" id="MobiDB-lite"/>
    </source>
</evidence>
<dbReference type="EMBL" id="BAAAZG010000038">
    <property type="protein sequence ID" value="GAA4084784.1"/>
    <property type="molecule type" value="Genomic_DNA"/>
</dbReference>
<gene>
    <name evidence="3" type="ORF">GCM10022214_50870</name>
</gene>
<sequence length="699" mass="75496">MDAHGDVAGKGRPDGTSGLVGRRREMAEVRRLLPRTRLLTLTGAGGVGKSRLAGWAACALHDWFPGGVERVDLATVEDGVLLEPAVATALGLRDTGRQAMPVLVDHLADKRMLLLLDNCEHLLRPCAALVDRLLRGAPRLRILVTSRQRLGVAGEQILPVPTLPVPQPDADVRDVARCAAVRLFAQRAAEVRPGFAVDAGNAAAVARLARRLDGLPLAIELAAVRLRTTTVDDLLRGLDDRLDAPSRGGSGAPPRHRTLRATVDWSFELCSPGERRLWSRLAIFPGGVDLETAEEVCADAGIAPGEVLDLIAGLVDKSVLVADPTAGGVRYRMLDTIRAYGRERLPCADERVLHGRYRDHYRRMADRNRVDRLVPDQLDRYRAVRAELPNVRTALDLCFRRPEDAHTGLEIACPLWAYWILSGAVKEGRHWLERGLGLAPGTGRARATALWCAALIAVRQDDLPAVAPLLEECRALAERTGDETVRAQAVEISGMAALAAGDGRRGFPLMLEARDLRRAAGDVHAVAVNLYYTAAFGMAESPGSAADVGAELLALSLAHNALLFKAYAQLKLAFAAWRRGDPGRAETRMREAATVLGAVDDPWGLVQCLEVLGWTAGASGRHERAARLLGAAGRVRQTLDITPAELQYLADAHRDCAEQARRELGGRAFATAFRAGARLTLDRALAYALEEHTVGSPAR</sequence>
<name>A0ABP7WB62_9ACTN</name>
<dbReference type="InterPro" id="IPR027417">
    <property type="entry name" value="P-loop_NTPase"/>
</dbReference>
<dbReference type="PRINTS" id="PR00364">
    <property type="entry name" value="DISEASERSIST"/>
</dbReference>
<evidence type="ECO:0000259" key="2">
    <source>
        <dbReference type="Pfam" id="PF25872"/>
    </source>
</evidence>
<dbReference type="PANTHER" id="PTHR47691">
    <property type="entry name" value="REGULATOR-RELATED"/>
    <property type="match status" value="1"/>
</dbReference>
<protein>
    <submittedName>
        <fullName evidence="3">LuxR family transcriptional regulator</fullName>
    </submittedName>
</protein>
<dbReference type="Gene3D" id="3.40.50.300">
    <property type="entry name" value="P-loop containing nucleotide triphosphate hydrolases"/>
    <property type="match status" value="1"/>
</dbReference>
<keyword evidence="4" id="KW-1185">Reference proteome</keyword>
<feature type="region of interest" description="Disordered" evidence="1">
    <location>
        <begin position="1"/>
        <end position="21"/>
    </location>
</feature>
<dbReference type="InterPro" id="IPR011990">
    <property type="entry name" value="TPR-like_helical_dom_sf"/>
</dbReference>
<evidence type="ECO:0000313" key="4">
    <source>
        <dbReference type="Proteomes" id="UP001500683"/>
    </source>
</evidence>
<dbReference type="SUPFAM" id="SSF52540">
    <property type="entry name" value="P-loop containing nucleoside triphosphate hydrolases"/>
    <property type="match status" value="1"/>
</dbReference>
<organism evidence="3 4">
    <name type="scientific">Actinomadura miaoliensis</name>
    <dbReference type="NCBI Taxonomy" id="430685"/>
    <lineage>
        <taxon>Bacteria</taxon>
        <taxon>Bacillati</taxon>
        <taxon>Actinomycetota</taxon>
        <taxon>Actinomycetes</taxon>
        <taxon>Streptosporangiales</taxon>
        <taxon>Thermomonosporaceae</taxon>
        <taxon>Actinomadura</taxon>
    </lineage>
</organism>
<dbReference type="InterPro" id="IPR058852">
    <property type="entry name" value="HTH_77"/>
</dbReference>
<dbReference type="Pfam" id="PF25872">
    <property type="entry name" value="HTH_77"/>
    <property type="match status" value="1"/>
</dbReference>
<dbReference type="Proteomes" id="UP001500683">
    <property type="component" value="Unassembled WGS sequence"/>
</dbReference>